<reference evidence="3 4" key="1">
    <citation type="submission" date="2019-03" db="EMBL/GenBank/DDBJ databases">
        <authorList>
            <person name="Kim M.K.M."/>
        </authorList>
    </citation>
    <scope>NUCLEOTIDE SEQUENCE [LARGE SCALE GENOMIC DNA]</scope>
    <source>
        <strain evidence="3 4">17J68-15</strain>
    </source>
</reference>
<dbReference type="Pfam" id="PF13585">
    <property type="entry name" value="CHU_C"/>
    <property type="match status" value="1"/>
</dbReference>
<evidence type="ECO:0000259" key="2">
    <source>
        <dbReference type="PROSITE" id="PS50093"/>
    </source>
</evidence>
<dbReference type="OrthoDB" id="601690at2"/>
<keyword evidence="1" id="KW-0732">Signal</keyword>
<dbReference type="AlphaFoldDB" id="A0A4R4DXL9"/>
<feature type="signal peptide" evidence="1">
    <location>
        <begin position="1"/>
        <end position="39"/>
    </location>
</feature>
<sequence length="567" mass="60110">MLPASVLLLKPSNMLLSPLLKRTGMVALLASALHLPAGAQSISEDFDNITTLTANGWSMKNNSNPLGTGSWFQGNTASFTAFNGAGNAYIGVNFQSTDANGVGTISNWLIGPNRSFRNGDVITFYSRIPAGTEYPDRIELRLSQNGTSTDVGSSETSVGDFTTLLVSINPTLITGVFPKTWTQFTATLSGLPAAGVSGRFAFRYFVTDGGGNGNNSNYVGIDAFRYTTNVCAQATIATPASTGVCPGTPTNLTVTGTGTAYQWNLNGNPINNATGTTYAATQPGTYTVTATGAGGCQQASTNSIVLTALSRPTAAFTFNTYCQGKPVTFTSQTTNTAGNNVSYSYNFGVPGALNATGSTATFTYADTGSYNVKLVATPGGCAVLADSVTHPIRIETFTPGTQLETVNVKFNEPTQIFARDLGPGSVYIWDPPVMISSATVRNPVITAQREQLYTITTTKASGCITVDTLLVRIFRDYDIFVPTAFSPDGDGVNDRLRPMLVGLSTLRSFRVYDRMGREVFNSTTINPGWDGTINGKNAPSDIYVWVADGYDQKGNPMKKTGHVSLLR</sequence>
<dbReference type="Pfam" id="PF00801">
    <property type="entry name" value="PKD"/>
    <property type="match status" value="1"/>
</dbReference>
<dbReference type="Gene3D" id="2.60.40.10">
    <property type="entry name" value="Immunoglobulins"/>
    <property type="match status" value="2"/>
</dbReference>
<evidence type="ECO:0000313" key="3">
    <source>
        <dbReference type="EMBL" id="TCZ69664.1"/>
    </source>
</evidence>
<organism evidence="3 4">
    <name type="scientific">Flaviaesturariibacter aridisoli</name>
    <dbReference type="NCBI Taxonomy" id="2545761"/>
    <lineage>
        <taxon>Bacteria</taxon>
        <taxon>Pseudomonadati</taxon>
        <taxon>Bacteroidota</taxon>
        <taxon>Chitinophagia</taxon>
        <taxon>Chitinophagales</taxon>
        <taxon>Chitinophagaceae</taxon>
        <taxon>Flaviaestuariibacter</taxon>
    </lineage>
</organism>
<dbReference type="NCBIfam" id="NF038128">
    <property type="entry name" value="choice_anch_J"/>
    <property type="match status" value="1"/>
</dbReference>
<name>A0A4R4DXL9_9BACT</name>
<proteinExistence type="predicted"/>
<feature type="domain" description="PKD" evidence="2">
    <location>
        <begin position="327"/>
        <end position="377"/>
    </location>
</feature>
<dbReference type="SUPFAM" id="SSF49299">
    <property type="entry name" value="PKD domain"/>
    <property type="match status" value="1"/>
</dbReference>
<keyword evidence="4" id="KW-1185">Reference proteome</keyword>
<dbReference type="InterPro" id="IPR026341">
    <property type="entry name" value="T9SS_type_B"/>
</dbReference>
<dbReference type="Gene3D" id="2.60.120.200">
    <property type="match status" value="1"/>
</dbReference>
<evidence type="ECO:0000256" key="1">
    <source>
        <dbReference type="SAM" id="SignalP"/>
    </source>
</evidence>
<protein>
    <submittedName>
        <fullName evidence="3">PKD domain-containing protein</fullName>
    </submittedName>
</protein>
<dbReference type="PROSITE" id="PS50093">
    <property type="entry name" value="PKD"/>
    <property type="match status" value="1"/>
</dbReference>
<dbReference type="InterPro" id="IPR035986">
    <property type="entry name" value="PKD_dom_sf"/>
</dbReference>
<comment type="caution">
    <text evidence="3">The sequence shown here is derived from an EMBL/GenBank/DDBJ whole genome shotgun (WGS) entry which is preliminary data.</text>
</comment>
<dbReference type="CDD" id="cd00146">
    <property type="entry name" value="PKD"/>
    <property type="match status" value="1"/>
</dbReference>
<gene>
    <name evidence="3" type="ORF">E0486_12125</name>
</gene>
<dbReference type="EMBL" id="SKFH01000019">
    <property type="protein sequence ID" value="TCZ69664.1"/>
    <property type="molecule type" value="Genomic_DNA"/>
</dbReference>
<dbReference type="InterPro" id="IPR000601">
    <property type="entry name" value="PKD_dom"/>
</dbReference>
<dbReference type="Proteomes" id="UP000295164">
    <property type="component" value="Unassembled WGS sequence"/>
</dbReference>
<feature type="chain" id="PRO_5020821974" evidence="1">
    <location>
        <begin position="40"/>
        <end position="567"/>
    </location>
</feature>
<accession>A0A4R4DXL9</accession>
<dbReference type="InterPro" id="IPR013783">
    <property type="entry name" value="Ig-like_fold"/>
</dbReference>
<evidence type="ECO:0000313" key="4">
    <source>
        <dbReference type="Proteomes" id="UP000295164"/>
    </source>
</evidence>
<dbReference type="NCBIfam" id="TIGR04131">
    <property type="entry name" value="Bac_Flav_CTERM"/>
    <property type="match status" value="1"/>
</dbReference>